<dbReference type="OMA" id="AIAECKS"/>
<dbReference type="Proteomes" id="UP000038009">
    <property type="component" value="Unassembled WGS sequence"/>
</dbReference>
<keyword evidence="4" id="KW-1185">Reference proteome</keyword>
<gene>
    <name evidence="3" type="ORF">ABL78_1989</name>
</gene>
<name>A0A0N1I9T1_LEPSE</name>
<feature type="coiled-coil region" evidence="1">
    <location>
        <begin position="107"/>
        <end position="528"/>
    </location>
</feature>
<organism evidence="3 4">
    <name type="scientific">Leptomonas seymouri</name>
    <dbReference type="NCBI Taxonomy" id="5684"/>
    <lineage>
        <taxon>Eukaryota</taxon>
        <taxon>Discoba</taxon>
        <taxon>Euglenozoa</taxon>
        <taxon>Kinetoplastea</taxon>
        <taxon>Metakinetoplastina</taxon>
        <taxon>Trypanosomatida</taxon>
        <taxon>Trypanosomatidae</taxon>
        <taxon>Leishmaniinae</taxon>
        <taxon>Leptomonas</taxon>
    </lineage>
</organism>
<dbReference type="AlphaFoldDB" id="A0A0N1I9T1"/>
<reference evidence="3 4" key="1">
    <citation type="journal article" date="2015" name="PLoS Pathog.">
        <title>Leptomonas seymouri: Adaptations to the Dixenous Life Cycle Analyzed by Genome Sequencing, Transcriptome Profiling and Co-infection with Leishmania donovani.</title>
        <authorList>
            <person name="Kraeva N."/>
            <person name="Butenko A."/>
            <person name="Hlavacova J."/>
            <person name="Kostygov A."/>
            <person name="Myskova J."/>
            <person name="Grybchuk D."/>
            <person name="Lestinova T."/>
            <person name="Votypka J."/>
            <person name="Volf P."/>
            <person name="Opperdoes F."/>
            <person name="Flegontov P."/>
            <person name="Lukes J."/>
            <person name="Yurchenko V."/>
        </authorList>
    </citation>
    <scope>NUCLEOTIDE SEQUENCE [LARGE SCALE GENOMIC DNA]</scope>
    <source>
        <strain evidence="3 4">ATCC 30220</strain>
    </source>
</reference>
<evidence type="ECO:0000313" key="4">
    <source>
        <dbReference type="Proteomes" id="UP000038009"/>
    </source>
</evidence>
<evidence type="ECO:0000256" key="1">
    <source>
        <dbReference type="SAM" id="Coils"/>
    </source>
</evidence>
<dbReference type="OrthoDB" id="549017at2759"/>
<dbReference type="Gene3D" id="3.40.50.10190">
    <property type="entry name" value="BRCT domain"/>
    <property type="match status" value="1"/>
</dbReference>
<feature type="region of interest" description="Disordered" evidence="2">
    <location>
        <begin position="628"/>
        <end position="657"/>
    </location>
</feature>
<feature type="region of interest" description="Disordered" evidence="2">
    <location>
        <begin position="1"/>
        <end position="62"/>
    </location>
</feature>
<evidence type="ECO:0008006" key="5">
    <source>
        <dbReference type="Google" id="ProtNLM"/>
    </source>
</evidence>
<accession>A0A0N1I9T1</accession>
<comment type="caution">
    <text evidence="3">The sequence shown here is derived from an EMBL/GenBank/DDBJ whole genome shotgun (WGS) entry which is preliminary data.</text>
</comment>
<sequence length="826" mass="93158">MSEADSMWLQKSITIPDPLPEEEEVDRAAEATSTPSDAKDNSQAPKEGTAMPPPSQSTEKKTAEMDLTKMVLDTGSFLRTNSVQRPSMRYPSRASVSNSAFISAHEYDELRARYSQAKRELLKLSDIQKDLDFARFELTRTQEEMNLLRESNQHLKRELEDCVQRMEKEQKARMSLETKMTVEGTNRSEEVTFLKRNIEELREENAKRLDDMTAQQESEFQARMQSMRDELTTASEEVDRLLAEVTQAHKSKEAADAKLTAALAELDRARAEASDGKNRIEVLQKECQMLEQQHREFVARQEESSAQELEAQKAFNEDRVQQITCSKDAAIAELQGEVQQWKNKHKATAEELAAARHSLSEMQDDLKQLAAERTKELRRLAEEHRLALCEKQLQMETAVREAKGSKTFVEEEAHSLRRQLSQVSNELSTVAGVLALREKQLGQMEEQLTQTKDRCVAVEQQNAQLASEAQLNADAAAEAGERVDRLLQQKDDLEEEFSRDLREAKDRIRTLEMSLMQSKSELSALRKEQIKSSDDGLSTTRDLRAQIEALTEQRTALVVEAAERRQFEEAARDYRKRFETEKSKASALEVELTAVVNRCSALEAKLEEQSRRVISQAVTRSPMQALHANSVTSLSRTGKYRSASSAHSARSASDNSLKRARTEDARVFAISGFDGNEVLLALKQLPNVAIAECKSNMPVPSNLTHLISNGQLTIKLLTALVRGCWVLPESYVVDSLKEGRWLREEDYGFQHEEPPLLKKKVALTEAFTACKHYNTASLLLKEGGAVIVGSPEEADILLCTNAEARSVKAGWNWEKMVDMINPLKIA</sequence>
<evidence type="ECO:0000313" key="3">
    <source>
        <dbReference type="EMBL" id="KPI88872.1"/>
    </source>
</evidence>
<dbReference type="PANTHER" id="PTHR14625">
    <property type="entry name" value="MICROCEPHALIN"/>
    <property type="match status" value="1"/>
</dbReference>
<feature type="compositionally biased region" description="Polar residues" evidence="2">
    <location>
        <begin position="31"/>
        <end position="44"/>
    </location>
</feature>
<protein>
    <recommendedName>
        <fullName evidence="5">BRCT domain-containing protein</fullName>
    </recommendedName>
</protein>
<dbReference type="FunFam" id="3.40.50.10190:FF:000117">
    <property type="entry name" value="Hypothetical_protein_-_conserved"/>
    <property type="match status" value="1"/>
</dbReference>
<feature type="compositionally biased region" description="Low complexity" evidence="2">
    <location>
        <begin position="641"/>
        <end position="653"/>
    </location>
</feature>
<dbReference type="VEuPathDB" id="TriTrypDB:Lsey_0037_0030"/>
<dbReference type="GO" id="GO:0000278">
    <property type="term" value="P:mitotic cell cycle"/>
    <property type="evidence" value="ECO:0007669"/>
    <property type="project" value="TreeGrafter"/>
</dbReference>
<dbReference type="SUPFAM" id="SSF52113">
    <property type="entry name" value="BRCT domain"/>
    <property type="match status" value="1"/>
</dbReference>
<dbReference type="InterPro" id="IPR036420">
    <property type="entry name" value="BRCT_dom_sf"/>
</dbReference>
<dbReference type="PANTHER" id="PTHR14625:SF3">
    <property type="entry name" value="MICROCEPHALIN"/>
    <property type="match status" value="1"/>
</dbReference>
<evidence type="ECO:0000256" key="2">
    <source>
        <dbReference type="SAM" id="MobiDB-lite"/>
    </source>
</evidence>
<dbReference type="EMBL" id="LJSK01000037">
    <property type="protein sequence ID" value="KPI88872.1"/>
    <property type="molecule type" value="Genomic_DNA"/>
</dbReference>
<keyword evidence="1" id="KW-0175">Coiled coil</keyword>
<proteinExistence type="predicted"/>
<dbReference type="InterPro" id="IPR022047">
    <property type="entry name" value="Microcephalin-like"/>
</dbReference>